<evidence type="ECO:0000313" key="6">
    <source>
        <dbReference type="EMBL" id="OOK82671.1"/>
    </source>
</evidence>
<dbReference type="Gene3D" id="3.30.9.10">
    <property type="entry name" value="D-Amino Acid Oxidase, subunit A, domain 2"/>
    <property type="match status" value="1"/>
</dbReference>
<evidence type="ECO:0000256" key="2">
    <source>
        <dbReference type="ARBA" id="ARBA00022723"/>
    </source>
</evidence>
<dbReference type="Pfam" id="PF00355">
    <property type="entry name" value="Rieske"/>
    <property type="match status" value="1"/>
</dbReference>
<dbReference type="PANTHER" id="PTHR13847">
    <property type="entry name" value="SARCOSINE DEHYDROGENASE-RELATED"/>
    <property type="match status" value="1"/>
</dbReference>
<dbReference type="InterPro" id="IPR036188">
    <property type="entry name" value="FAD/NAD-bd_sf"/>
</dbReference>
<gene>
    <name evidence="6" type="ORF">BZL30_0528</name>
</gene>
<dbReference type="AlphaFoldDB" id="A0A1V3XVZ2"/>
<dbReference type="InterPro" id="IPR017941">
    <property type="entry name" value="Rieske_2Fe-2S"/>
</dbReference>
<evidence type="ECO:0000256" key="1">
    <source>
        <dbReference type="ARBA" id="ARBA00022714"/>
    </source>
</evidence>
<dbReference type="GO" id="GO:0005737">
    <property type="term" value="C:cytoplasm"/>
    <property type="evidence" value="ECO:0007669"/>
    <property type="project" value="TreeGrafter"/>
</dbReference>
<keyword evidence="4" id="KW-0411">Iron-sulfur</keyword>
<dbReference type="Proteomes" id="UP000189229">
    <property type="component" value="Unassembled WGS sequence"/>
</dbReference>
<protein>
    <submittedName>
        <fullName evidence="6">FAD binding domain protein</fullName>
    </submittedName>
</protein>
<evidence type="ECO:0000256" key="3">
    <source>
        <dbReference type="ARBA" id="ARBA00023004"/>
    </source>
</evidence>
<dbReference type="EMBL" id="MVBM01000001">
    <property type="protein sequence ID" value="OOK82671.1"/>
    <property type="molecule type" value="Genomic_DNA"/>
</dbReference>
<dbReference type="GO" id="GO:0051537">
    <property type="term" value="F:2 iron, 2 sulfur cluster binding"/>
    <property type="evidence" value="ECO:0007669"/>
    <property type="project" value="UniProtKB-KW"/>
</dbReference>
<evidence type="ECO:0000259" key="5">
    <source>
        <dbReference type="PROSITE" id="PS51296"/>
    </source>
</evidence>
<dbReference type="Gene3D" id="2.102.10.10">
    <property type="entry name" value="Rieske [2Fe-2S] iron-sulphur domain"/>
    <property type="match status" value="1"/>
</dbReference>
<comment type="caution">
    <text evidence="6">The sequence shown here is derived from an EMBL/GenBank/DDBJ whole genome shotgun (WGS) entry which is preliminary data.</text>
</comment>
<feature type="domain" description="Rieske" evidence="5">
    <location>
        <begin position="449"/>
        <end position="506"/>
    </location>
</feature>
<reference evidence="6 7" key="1">
    <citation type="submission" date="2017-02" db="EMBL/GenBank/DDBJ databases">
        <title>Complete genome sequences of Mycobacterium kansasii strains isolated from rhesus macaques.</title>
        <authorList>
            <person name="Panda A."/>
            <person name="Nagaraj S."/>
            <person name="Zhao X."/>
            <person name="Tettelin H."/>
            <person name="Detolla L.J."/>
        </authorList>
    </citation>
    <scope>NUCLEOTIDE SEQUENCE [LARGE SCALE GENOMIC DNA]</scope>
    <source>
        <strain evidence="6 7">11-3813</strain>
    </source>
</reference>
<keyword evidence="3" id="KW-0408">Iron</keyword>
<dbReference type="PANTHER" id="PTHR13847:SF274">
    <property type="entry name" value="RIESKE 2FE-2S IRON-SULFUR PROTEIN YHFW-RELATED"/>
    <property type="match status" value="1"/>
</dbReference>
<dbReference type="PROSITE" id="PS51296">
    <property type="entry name" value="RIESKE"/>
    <property type="match status" value="1"/>
</dbReference>
<dbReference type="Gene3D" id="3.50.50.60">
    <property type="entry name" value="FAD/NAD(P)-binding domain"/>
    <property type="match status" value="1"/>
</dbReference>
<dbReference type="Pfam" id="PF01266">
    <property type="entry name" value="DAO"/>
    <property type="match status" value="1"/>
</dbReference>
<evidence type="ECO:0000313" key="7">
    <source>
        <dbReference type="Proteomes" id="UP000189229"/>
    </source>
</evidence>
<dbReference type="GO" id="GO:0016705">
    <property type="term" value="F:oxidoreductase activity, acting on paired donors, with incorporation or reduction of molecular oxygen"/>
    <property type="evidence" value="ECO:0007669"/>
    <property type="project" value="UniProtKB-ARBA"/>
</dbReference>
<keyword evidence="1" id="KW-0001">2Fe-2S</keyword>
<accession>A0A1V3XVZ2</accession>
<dbReference type="SUPFAM" id="SSF51905">
    <property type="entry name" value="FAD/NAD(P)-binding domain"/>
    <property type="match status" value="1"/>
</dbReference>
<sequence>MTSLWLAGRNRLRQQSDRLNGQLTSADVVVVGAGITGLVSAVLLARAGKEVLVLEARTAGAVTTGNTTGKLSLLQGTTLSKIVARHGDRLAADYVRGNREGQDWLLRHCAANQLPVQREDDYTYAQSPDEVASARAVLAACDRAGVGAQWADEADVPFPYHGGVRLSDQAQIDPMPLLDSFIRELTDRGGLLVEGARVRRLSHHRGRVRLAVRTSDGDADVDAGHCILATGMPVFDRGGFFARLKPNRSYCTAFDVPGPITRSMFISAGSPTRSVRYAPFGDGERLIVAGASHVVGRKSPIAELDELMSWARRHYPGAVATHRWSAQDYTPVDQLPYVGPILPGDEKVLVASGFNKWGLTNGVAAALLLSSRILGGRMDWARAFAAWSPHELSGVTTALTANLEVAYHLAKGWLAPAVRRSDGIDANGDGDAGVVTGPPWHLQARCAVDGVEHRVSPVCPHLGGIVNWNEATQAWECPLHGSRFAPDGALLEGPPAGPERLVLGES</sequence>
<proteinExistence type="predicted"/>
<keyword evidence="2" id="KW-0479">Metal-binding</keyword>
<organism evidence="6 7">
    <name type="scientific">Mycobacterium kansasii</name>
    <dbReference type="NCBI Taxonomy" id="1768"/>
    <lineage>
        <taxon>Bacteria</taxon>
        <taxon>Bacillati</taxon>
        <taxon>Actinomycetota</taxon>
        <taxon>Actinomycetes</taxon>
        <taxon>Mycobacteriales</taxon>
        <taxon>Mycobacteriaceae</taxon>
        <taxon>Mycobacterium</taxon>
    </lineage>
</organism>
<dbReference type="InterPro" id="IPR036922">
    <property type="entry name" value="Rieske_2Fe-2S_sf"/>
</dbReference>
<dbReference type="InterPro" id="IPR006076">
    <property type="entry name" value="FAD-dep_OxRdtase"/>
</dbReference>
<dbReference type="SUPFAM" id="SSF50022">
    <property type="entry name" value="ISP domain"/>
    <property type="match status" value="1"/>
</dbReference>
<dbReference type="GO" id="GO:0004497">
    <property type="term" value="F:monooxygenase activity"/>
    <property type="evidence" value="ECO:0007669"/>
    <property type="project" value="UniProtKB-ARBA"/>
</dbReference>
<evidence type="ECO:0000256" key="4">
    <source>
        <dbReference type="ARBA" id="ARBA00023014"/>
    </source>
</evidence>
<dbReference type="GO" id="GO:0046872">
    <property type="term" value="F:metal ion binding"/>
    <property type="evidence" value="ECO:0007669"/>
    <property type="project" value="UniProtKB-KW"/>
</dbReference>
<name>A0A1V3XVZ2_MYCKA</name>